<keyword evidence="1" id="KW-1185">Reference proteome</keyword>
<sequence>MLSIEPSNTTLRKSNALEFYSFLRVYKKLSGTVDHGLPKFCRRAEASGGPKAAALLVEERIPYIRWTPLSVRALRNGPGKDIRKEQLRWITSVAPLMTSTLRLTPPDDLMTASEVPCANRITPIYRNSSDCLKFYSFLRVYKKHKGTEDHGLPKFCRRAEASGGPPFDGHPKRSALREPNHTNLQELFWLVQPFREEGQVRYLYGGHFCQNECSNGRNQSKQEPQGFQWIAQSITTITCFPKDLESISSTENGSEFVHYERPTPKQQIILQAPRMFPSADMLQSVELLSSHAERLTEIEDFLRKQDKERECA</sequence>
<evidence type="ECO:0000313" key="1">
    <source>
        <dbReference type="Proteomes" id="UP000095287"/>
    </source>
</evidence>
<proteinExistence type="predicted"/>
<name>A0A1I7XZH6_9BILA</name>
<organism evidence="1 2">
    <name type="scientific">Steinernema glaseri</name>
    <dbReference type="NCBI Taxonomy" id="37863"/>
    <lineage>
        <taxon>Eukaryota</taxon>
        <taxon>Metazoa</taxon>
        <taxon>Ecdysozoa</taxon>
        <taxon>Nematoda</taxon>
        <taxon>Chromadorea</taxon>
        <taxon>Rhabditida</taxon>
        <taxon>Tylenchina</taxon>
        <taxon>Panagrolaimomorpha</taxon>
        <taxon>Strongyloidoidea</taxon>
        <taxon>Steinernematidae</taxon>
        <taxon>Steinernema</taxon>
    </lineage>
</organism>
<dbReference type="AlphaFoldDB" id="A0A1I7XZH6"/>
<evidence type="ECO:0000313" key="2">
    <source>
        <dbReference type="WBParaSite" id="L893_g11056.t1"/>
    </source>
</evidence>
<reference evidence="2" key="1">
    <citation type="submission" date="2016-11" db="UniProtKB">
        <authorList>
            <consortium name="WormBaseParasite"/>
        </authorList>
    </citation>
    <scope>IDENTIFICATION</scope>
</reference>
<dbReference type="WBParaSite" id="L893_g11056.t1">
    <property type="protein sequence ID" value="L893_g11056.t1"/>
    <property type="gene ID" value="L893_g11056"/>
</dbReference>
<dbReference type="Proteomes" id="UP000095287">
    <property type="component" value="Unplaced"/>
</dbReference>
<accession>A0A1I7XZH6</accession>
<protein>
    <submittedName>
        <fullName evidence="2">Uncharacterized protein</fullName>
    </submittedName>
</protein>